<evidence type="ECO:0000313" key="1">
    <source>
        <dbReference type="EMBL" id="KAK1139026.1"/>
    </source>
</evidence>
<organism evidence="1 2">
    <name type="scientific">Acipenser oxyrinchus oxyrinchus</name>
    <dbReference type="NCBI Taxonomy" id="40147"/>
    <lineage>
        <taxon>Eukaryota</taxon>
        <taxon>Metazoa</taxon>
        <taxon>Chordata</taxon>
        <taxon>Craniata</taxon>
        <taxon>Vertebrata</taxon>
        <taxon>Euteleostomi</taxon>
        <taxon>Actinopterygii</taxon>
        <taxon>Chondrostei</taxon>
        <taxon>Acipenseriformes</taxon>
        <taxon>Acipenseridae</taxon>
        <taxon>Acipenser</taxon>
    </lineage>
</organism>
<accession>A0AAD8CDQ6</accession>
<reference evidence="1" key="1">
    <citation type="submission" date="2022-02" db="EMBL/GenBank/DDBJ databases">
        <title>Atlantic sturgeon de novo genome assembly.</title>
        <authorList>
            <person name="Stock M."/>
            <person name="Klopp C."/>
            <person name="Guiguen Y."/>
            <person name="Cabau C."/>
            <person name="Parinello H."/>
            <person name="Santidrian Yebra-Pimentel E."/>
            <person name="Kuhl H."/>
            <person name="Dirks R.P."/>
            <person name="Guessner J."/>
            <person name="Wuertz S."/>
            <person name="Du K."/>
            <person name="Schartl M."/>
        </authorList>
    </citation>
    <scope>NUCLEOTIDE SEQUENCE</scope>
    <source>
        <strain evidence="1">STURGEONOMICS-FGT-2020</strain>
        <tissue evidence="1">Whole blood</tissue>
    </source>
</reference>
<dbReference type="Proteomes" id="UP001230051">
    <property type="component" value="Unassembled WGS sequence"/>
</dbReference>
<comment type="caution">
    <text evidence="1">The sequence shown here is derived from an EMBL/GenBank/DDBJ whole genome shotgun (WGS) entry which is preliminary data.</text>
</comment>
<dbReference type="EMBL" id="JAGXEW010000482">
    <property type="protein sequence ID" value="KAK1139026.1"/>
    <property type="molecule type" value="Genomic_DNA"/>
</dbReference>
<sequence>MELSIANNCQLYKCVHNIGEFSSSSGPVSLRSNSSTLQDLQITFCFRCPPEHGSKRRTRYGCNGTSH</sequence>
<dbReference type="AlphaFoldDB" id="A0AAD8CDQ6"/>
<proteinExistence type="predicted"/>
<gene>
    <name evidence="1" type="ORF">AOXY_G37673</name>
</gene>
<keyword evidence="2" id="KW-1185">Reference proteome</keyword>
<name>A0AAD8CDQ6_ACIOX</name>
<evidence type="ECO:0000313" key="2">
    <source>
        <dbReference type="Proteomes" id="UP001230051"/>
    </source>
</evidence>
<protein>
    <submittedName>
        <fullName evidence="1">Uncharacterized protein</fullName>
    </submittedName>
</protein>